<name>A0A858BVI2_9FIRM</name>
<dbReference type="Proteomes" id="UP000466848">
    <property type="component" value="Chromosome"/>
</dbReference>
<reference evidence="1 2" key="1">
    <citation type="submission" date="2020-02" db="EMBL/GenBank/DDBJ databases">
        <authorList>
            <person name="Kim Y.B."/>
            <person name="Roh S.W."/>
        </authorList>
    </citation>
    <scope>NUCLEOTIDE SEQUENCE [LARGE SCALE GENOMIC DNA]</scope>
    <source>
        <strain evidence="1 2">DSM 103574</strain>
    </source>
</reference>
<evidence type="ECO:0000313" key="1">
    <source>
        <dbReference type="EMBL" id="QIB69943.1"/>
    </source>
</evidence>
<proteinExistence type="predicted"/>
<sequence>MEKVKKVSGGVRHGSWVIGPRARGANEVLHSFGVTTDTTINVSTAEFEAKFNFKQNDSWVLQSTCYVKVPVEKNIQIYYRILCDVYTANQALYLVGPGVLKHEIDRIKITIYKPVDIEFMEVTMSEIKKRRIL</sequence>
<dbReference type="KEGG" id="abut:Ami103574_11695"/>
<evidence type="ECO:0000313" key="2">
    <source>
        <dbReference type="Proteomes" id="UP000466848"/>
    </source>
</evidence>
<protein>
    <submittedName>
        <fullName evidence="1">Uncharacterized protein</fullName>
    </submittedName>
</protein>
<keyword evidence="2" id="KW-1185">Reference proteome</keyword>
<organism evidence="1 2">
    <name type="scientific">Aminipila butyrica</name>
    <dbReference type="NCBI Taxonomy" id="433296"/>
    <lineage>
        <taxon>Bacteria</taxon>
        <taxon>Bacillati</taxon>
        <taxon>Bacillota</taxon>
        <taxon>Clostridia</taxon>
        <taxon>Peptostreptococcales</taxon>
        <taxon>Anaerovoracaceae</taxon>
        <taxon>Aminipila</taxon>
    </lineage>
</organism>
<accession>A0A858BVI2</accession>
<dbReference type="RefSeq" id="WP_163067183.1">
    <property type="nucleotide sequence ID" value="NZ_CP048649.1"/>
</dbReference>
<gene>
    <name evidence="1" type="ORF">Ami103574_11695</name>
</gene>
<dbReference type="EMBL" id="CP048649">
    <property type="protein sequence ID" value="QIB69943.1"/>
    <property type="molecule type" value="Genomic_DNA"/>
</dbReference>
<dbReference type="AlphaFoldDB" id="A0A858BVI2"/>